<accession>A0A517Y303</accession>
<dbReference type="InterPro" id="IPR002052">
    <property type="entry name" value="DNA_methylase_N6_adenine_CS"/>
</dbReference>
<keyword evidence="4" id="KW-0949">S-adenosyl-L-methionine</keyword>
<dbReference type="PANTHER" id="PTHR18895:SF74">
    <property type="entry name" value="MTRF1L RELEASE FACTOR GLUTAMINE METHYLTRANSFERASE"/>
    <property type="match status" value="1"/>
</dbReference>
<dbReference type="PANTHER" id="PTHR18895">
    <property type="entry name" value="HEMK METHYLTRANSFERASE"/>
    <property type="match status" value="1"/>
</dbReference>
<evidence type="ECO:0000256" key="2">
    <source>
        <dbReference type="ARBA" id="ARBA00022603"/>
    </source>
</evidence>
<name>A0A517Y303_9BACT</name>
<dbReference type="InterPro" id="IPR004556">
    <property type="entry name" value="HemK-like"/>
</dbReference>
<evidence type="ECO:0000256" key="3">
    <source>
        <dbReference type="ARBA" id="ARBA00022679"/>
    </source>
</evidence>
<dbReference type="EMBL" id="CP036273">
    <property type="protein sequence ID" value="QDU24193.1"/>
    <property type="molecule type" value="Genomic_DNA"/>
</dbReference>
<keyword evidence="2 7" id="KW-0489">Methyltransferase</keyword>
<evidence type="ECO:0000313" key="7">
    <source>
        <dbReference type="EMBL" id="QDU24193.1"/>
    </source>
</evidence>
<dbReference type="GO" id="GO:0032259">
    <property type="term" value="P:methylation"/>
    <property type="evidence" value="ECO:0007669"/>
    <property type="project" value="UniProtKB-KW"/>
</dbReference>
<comment type="catalytic activity">
    <reaction evidence="5">
        <text>L-glutaminyl-[peptide chain release factor] + S-adenosyl-L-methionine = N(5)-methyl-L-glutaminyl-[peptide chain release factor] + S-adenosyl-L-homocysteine + H(+)</text>
        <dbReference type="Rhea" id="RHEA:42896"/>
        <dbReference type="Rhea" id="RHEA-COMP:10271"/>
        <dbReference type="Rhea" id="RHEA-COMP:10272"/>
        <dbReference type="ChEBI" id="CHEBI:15378"/>
        <dbReference type="ChEBI" id="CHEBI:30011"/>
        <dbReference type="ChEBI" id="CHEBI:57856"/>
        <dbReference type="ChEBI" id="CHEBI:59789"/>
        <dbReference type="ChEBI" id="CHEBI:61891"/>
        <dbReference type="EC" id="2.1.1.297"/>
    </reaction>
</comment>
<dbReference type="KEGG" id="uli:ETAA1_62070"/>
<organism evidence="7 8">
    <name type="scientific">Urbifossiella limnaea</name>
    <dbReference type="NCBI Taxonomy" id="2528023"/>
    <lineage>
        <taxon>Bacteria</taxon>
        <taxon>Pseudomonadati</taxon>
        <taxon>Planctomycetota</taxon>
        <taxon>Planctomycetia</taxon>
        <taxon>Gemmatales</taxon>
        <taxon>Gemmataceae</taxon>
        <taxon>Urbifossiella</taxon>
    </lineage>
</organism>
<reference evidence="7 8" key="1">
    <citation type="submission" date="2019-02" db="EMBL/GenBank/DDBJ databases">
        <title>Deep-cultivation of Planctomycetes and their phenomic and genomic characterization uncovers novel biology.</title>
        <authorList>
            <person name="Wiegand S."/>
            <person name="Jogler M."/>
            <person name="Boedeker C."/>
            <person name="Pinto D."/>
            <person name="Vollmers J."/>
            <person name="Rivas-Marin E."/>
            <person name="Kohn T."/>
            <person name="Peeters S.H."/>
            <person name="Heuer A."/>
            <person name="Rast P."/>
            <person name="Oberbeckmann S."/>
            <person name="Bunk B."/>
            <person name="Jeske O."/>
            <person name="Meyerdierks A."/>
            <person name="Storesund J.E."/>
            <person name="Kallscheuer N."/>
            <person name="Luecker S."/>
            <person name="Lage O.M."/>
            <person name="Pohl T."/>
            <person name="Merkel B.J."/>
            <person name="Hornburger P."/>
            <person name="Mueller R.-W."/>
            <person name="Bruemmer F."/>
            <person name="Labrenz M."/>
            <person name="Spormann A.M."/>
            <person name="Op den Camp H."/>
            <person name="Overmann J."/>
            <person name="Amann R."/>
            <person name="Jetten M.S.M."/>
            <person name="Mascher T."/>
            <person name="Medema M.H."/>
            <person name="Devos D.P."/>
            <person name="Kaster A.-K."/>
            <person name="Ovreas L."/>
            <person name="Rohde M."/>
            <person name="Galperin M.Y."/>
            <person name="Jogler C."/>
        </authorList>
    </citation>
    <scope>NUCLEOTIDE SEQUENCE [LARGE SCALE GENOMIC DNA]</scope>
    <source>
        <strain evidence="7 8">ETA_A1</strain>
    </source>
</reference>
<dbReference type="InterPro" id="IPR007848">
    <property type="entry name" value="Small_mtfrase_dom"/>
</dbReference>
<evidence type="ECO:0000313" key="8">
    <source>
        <dbReference type="Proteomes" id="UP000319576"/>
    </source>
</evidence>
<dbReference type="Gene3D" id="3.40.50.150">
    <property type="entry name" value="Vaccinia Virus protein VP39"/>
    <property type="match status" value="1"/>
</dbReference>
<protein>
    <recommendedName>
        <fullName evidence="1">peptide chain release factor N(5)-glutamine methyltransferase</fullName>
        <ecNumber evidence="1">2.1.1.297</ecNumber>
    </recommendedName>
</protein>
<evidence type="ECO:0000259" key="6">
    <source>
        <dbReference type="Pfam" id="PF05175"/>
    </source>
</evidence>
<dbReference type="NCBIfam" id="TIGR00536">
    <property type="entry name" value="hemK_fam"/>
    <property type="match status" value="1"/>
</dbReference>
<dbReference type="GO" id="GO:0003676">
    <property type="term" value="F:nucleic acid binding"/>
    <property type="evidence" value="ECO:0007669"/>
    <property type="project" value="InterPro"/>
</dbReference>
<evidence type="ECO:0000256" key="4">
    <source>
        <dbReference type="ARBA" id="ARBA00022691"/>
    </source>
</evidence>
<sequence>MAERNPGSGCEVSAAYGRGRATFMGLDLLVAPGVLVPRPETELLARAAIDFLNTVLAGRPAGEAVRVVDVCCGSGNLACAIAAAVPAADVWATDLTDPCVDLTRRNVRELGLGGRVRVFQGDLYAPLVGEWLDGRVDAVLCNPPYIPTKLLDDRADLRHEPREAFDGGPFGLSVVMRALQEAPRLLRPGGRLFVEVGPREERHAVQLVERSRAYTDLVLLCTAGGTVHALHARRL</sequence>
<dbReference type="InterPro" id="IPR050320">
    <property type="entry name" value="N5-glutamine_MTase"/>
</dbReference>
<gene>
    <name evidence="7" type="primary">prmC_3</name>
    <name evidence="7" type="ORF">ETAA1_62070</name>
</gene>
<evidence type="ECO:0000256" key="5">
    <source>
        <dbReference type="ARBA" id="ARBA00048391"/>
    </source>
</evidence>
<dbReference type="OrthoDB" id="9800643at2"/>
<evidence type="ECO:0000256" key="1">
    <source>
        <dbReference type="ARBA" id="ARBA00012771"/>
    </source>
</evidence>
<dbReference type="SUPFAM" id="SSF53335">
    <property type="entry name" value="S-adenosyl-L-methionine-dependent methyltransferases"/>
    <property type="match status" value="1"/>
</dbReference>
<keyword evidence="3 7" id="KW-0808">Transferase</keyword>
<dbReference type="AlphaFoldDB" id="A0A517Y303"/>
<dbReference type="RefSeq" id="WP_145244373.1">
    <property type="nucleotide sequence ID" value="NZ_CP036273.1"/>
</dbReference>
<keyword evidence="8" id="KW-1185">Reference proteome</keyword>
<dbReference type="PROSITE" id="PS00092">
    <property type="entry name" value="N6_MTASE"/>
    <property type="match status" value="1"/>
</dbReference>
<dbReference type="GO" id="GO:0102559">
    <property type="term" value="F:peptide chain release factor N(5)-glutamine methyltransferase activity"/>
    <property type="evidence" value="ECO:0007669"/>
    <property type="project" value="UniProtKB-EC"/>
</dbReference>
<dbReference type="InterPro" id="IPR029063">
    <property type="entry name" value="SAM-dependent_MTases_sf"/>
</dbReference>
<dbReference type="Pfam" id="PF05175">
    <property type="entry name" value="MTS"/>
    <property type="match status" value="1"/>
</dbReference>
<proteinExistence type="predicted"/>
<dbReference type="EC" id="2.1.1.297" evidence="1"/>
<feature type="domain" description="Methyltransferase small" evidence="6">
    <location>
        <begin position="63"/>
        <end position="145"/>
    </location>
</feature>
<dbReference type="CDD" id="cd02440">
    <property type="entry name" value="AdoMet_MTases"/>
    <property type="match status" value="1"/>
</dbReference>
<dbReference type="Proteomes" id="UP000319576">
    <property type="component" value="Chromosome"/>
</dbReference>